<dbReference type="Pfam" id="PF08308">
    <property type="entry name" value="PEGA"/>
    <property type="match status" value="1"/>
</dbReference>
<protein>
    <recommendedName>
        <fullName evidence="2">PEGA domain-containing protein</fullName>
    </recommendedName>
</protein>
<name>A0A1F7GF65_9BACT</name>
<gene>
    <name evidence="3" type="ORF">A2799_00905</name>
</gene>
<evidence type="ECO:0000313" key="3">
    <source>
        <dbReference type="EMBL" id="OGK17569.1"/>
    </source>
</evidence>
<keyword evidence="1" id="KW-1133">Transmembrane helix</keyword>
<dbReference type="SUPFAM" id="SSF82171">
    <property type="entry name" value="DPP6 N-terminal domain-like"/>
    <property type="match status" value="1"/>
</dbReference>
<accession>A0A1F7GF65</accession>
<dbReference type="AlphaFoldDB" id="A0A1F7GF65"/>
<feature type="transmembrane region" description="Helical" evidence="1">
    <location>
        <begin position="7"/>
        <end position="28"/>
    </location>
</feature>
<evidence type="ECO:0000256" key="1">
    <source>
        <dbReference type="SAM" id="Phobius"/>
    </source>
</evidence>
<comment type="caution">
    <text evidence="3">The sequence shown here is derived from an EMBL/GenBank/DDBJ whole genome shotgun (WGS) entry which is preliminary data.</text>
</comment>
<organism evidence="3 4">
    <name type="scientific">Candidatus Roizmanbacteria bacterium RIFCSPHIGHO2_01_FULL_39_24</name>
    <dbReference type="NCBI Taxonomy" id="1802032"/>
    <lineage>
        <taxon>Bacteria</taxon>
        <taxon>Candidatus Roizmaniibacteriota</taxon>
    </lineage>
</organism>
<proteinExistence type="predicted"/>
<dbReference type="Proteomes" id="UP000176850">
    <property type="component" value="Unassembled WGS sequence"/>
</dbReference>
<evidence type="ECO:0000259" key="2">
    <source>
        <dbReference type="Pfam" id="PF08308"/>
    </source>
</evidence>
<keyword evidence="1" id="KW-0472">Membrane</keyword>
<evidence type="ECO:0000313" key="4">
    <source>
        <dbReference type="Proteomes" id="UP000176850"/>
    </source>
</evidence>
<dbReference type="EMBL" id="MFZH01000042">
    <property type="protein sequence ID" value="OGK17569.1"/>
    <property type="molecule type" value="Genomic_DNA"/>
</dbReference>
<feature type="domain" description="PEGA" evidence="2">
    <location>
        <begin position="44"/>
        <end position="106"/>
    </location>
</feature>
<dbReference type="InterPro" id="IPR013229">
    <property type="entry name" value="PEGA"/>
</dbReference>
<keyword evidence="1" id="KW-0812">Transmembrane</keyword>
<sequence>MRISSKIVIRLLILAIFVTAFIGIIGVARGYRLNIAKKAVTGTGILVATSAPDAAKIYLNGTFYGVTNSNISLSPGTYTVEIKKEGYSTWKKTLEITRELVVRADALLFPQNPSLSPLTSLGIVKAVYFEKAGKVILLSDSGENSATPAELRKDGIYFMDNARRQLSIFNPLKLLVARALLPTTATFQDSSIVISSDQKEMLFKIGDRSFLLSTEEETTDPFDVTANEKTVLDVWKTKGDKDLKKLLETFKKPFPAIAADAFSIISFSPDDFKILYQAKKDVTIPIIVKDPLISVNQTPQTRHIKAGHIYVYDKKEDRNYEISIPESIVTIPSSPIPPLSPSAPPYLPISSSPILTSSLIWFPDSAHIIMNEGDKISIVDYDNANKQVVYSGPYEGGFVSVTNDGKLLILANLNPQTNKLPDVYAVGIR</sequence>
<reference evidence="3 4" key="1">
    <citation type="journal article" date="2016" name="Nat. Commun.">
        <title>Thousands of microbial genomes shed light on interconnected biogeochemical processes in an aquifer system.</title>
        <authorList>
            <person name="Anantharaman K."/>
            <person name="Brown C.T."/>
            <person name="Hug L.A."/>
            <person name="Sharon I."/>
            <person name="Castelle C.J."/>
            <person name="Probst A.J."/>
            <person name="Thomas B.C."/>
            <person name="Singh A."/>
            <person name="Wilkins M.J."/>
            <person name="Karaoz U."/>
            <person name="Brodie E.L."/>
            <person name="Williams K.H."/>
            <person name="Hubbard S.S."/>
            <person name="Banfield J.F."/>
        </authorList>
    </citation>
    <scope>NUCLEOTIDE SEQUENCE [LARGE SCALE GENOMIC DNA]</scope>
</reference>